<dbReference type="PANTHER" id="PTHR37957:SF1">
    <property type="entry name" value="PHYTASE-LIKE DOMAIN-CONTAINING PROTEIN"/>
    <property type="match status" value="1"/>
</dbReference>
<evidence type="ECO:0000256" key="1">
    <source>
        <dbReference type="SAM" id="SignalP"/>
    </source>
</evidence>
<evidence type="ECO:0000313" key="3">
    <source>
        <dbReference type="EMBL" id="MEG3436304.1"/>
    </source>
</evidence>
<dbReference type="InterPro" id="IPR011044">
    <property type="entry name" value="Quino_amine_DH_bsu"/>
</dbReference>
<protein>
    <submittedName>
        <fullName evidence="3">Esterase-like activity of phytase family protein</fullName>
    </submittedName>
</protein>
<dbReference type="EMBL" id="JBAFSM010000005">
    <property type="protein sequence ID" value="MEG3436304.1"/>
    <property type="molecule type" value="Genomic_DNA"/>
</dbReference>
<keyword evidence="1" id="KW-0732">Signal</keyword>
<dbReference type="PANTHER" id="PTHR37957">
    <property type="entry name" value="BLR7070 PROTEIN"/>
    <property type="match status" value="1"/>
</dbReference>
<organism evidence="3 4">
    <name type="scientific">Pannus brasiliensis CCIBt3594</name>
    <dbReference type="NCBI Taxonomy" id="1427578"/>
    <lineage>
        <taxon>Bacteria</taxon>
        <taxon>Bacillati</taxon>
        <taxon>Cyanobacteriota</taxon>
        <taxon>Cyanophyceae</taxon>
        <taxon>Oscillatoriophycideae</taxon>
        <taxon>Chroococcales</taxon>
        <taxon>Microcystaceae</taxon>
        <taxon>Pannus</taxon>
    </lineage>
</organism>
<dbReference type="RefSeq" id="WP_332863758.1">
    <property type="nucleotide sequence ID" value="NZ_JBAFSM010000005.1"/>
</dbReference>
<dbReference type="Pfam" id="PF13449">
    <property type="entry name" value="Phytase-like"/>
    <property type="match status" value="1"/>
</dbReference>
<dbReference type="SUPFAM" id="SSF50969">
    <property type="entry name" value="YVTN repeat-like/Quinoprotein amine dehydrogenase"/>
    <property type="match status" value="1"/>
</dbReference>
<reference evidence="3 4" key="1">
    <citation type="submission" date="2024-01" db="EMBL/GenBank/DDBJ databases">
        <title>Genomic insights into the taxonomy and metabolism of the cyanobacterium Pannus brasiliensis CCIBt3594.</title>
        <authorList>
            <person name="Machado M."/>
            <person name="Botero N.B."/>
            <person name="Andreote A.P.D."/>
            <person name="Feitosa A.M.T."/>
            <person name="Popin R."/>
            <person name="Sivonen K."/>
            <person name="Fiore M.F."/>
        </authorList>
    </citation>
    <scope>NUCLEOTIDE SEQUENCE [LARGE SCALE GENOMIC DNA]</scope>
    <source>
        <strain evidence="3 4">CCIBt3594</strain>
    </source>
</reference>
<proteinExistence type="predicted"/>
<gene>
    <name evidence="3" type="ORF">V0288_04160</name>
</gene>
<evidence type="ECO:0000259" key="2">
    <source>
        <dbReference type="Pfam" id="PF13449"/>
    </source>
</evidence>
<evidence type="ECO:0000313" key="4">
    <source>
        <dbReference type="Proteomes" id="UP001328733"/>
    </source>
</evidence>
<feature type="chain" id="PRO_5043858181" evidence="1">
    <location>
        <begin position="24"/>
        <end position="383"/>
    </location>
</feature>
<name>A0AAW9QUM8_9CHRO</name>
<dbReference type="InterPro" id="IPR027372">
    <property type="entry name" value="Phytase-like_dom"/>
</dbReference>
<feature type="domain" description="Phytase-like" evidence="2">
    <location>
        <begin position="48"/>
        <end position="344"/>
    </location>
</feature>
<dbReference type="AlphaFoldDB" id="A0AAW9QUM8"/>
<feature type="signal peptide" evidence="1">
    <location>
        <begin position="1"/>
        <end position="23"/>
    </location>
</feature>
<sequence>MRLPKILPSALGAIAFLSTPVRASDIQGLTFLGGTTIPKTPLIDGTIAGGLSGITYDPVQNRYYILSDDRSEANPSRFYTASIDLSGGSLSSVTLTGATLLRQSNGQTFPVSGLDPEGIAFAGGNSVFIASEGGSAGTPLIGQFSLSTGIQGQTLPIPAKFLPTATTGVRDNLSLESLTITPNGRYLFSATENALRQDGNTPTVAAGSPSRILQYDLTTNQAIGEYLYNTDPLVNSTGVNGLVDLVALDNSGQNLLALERGGFLGTGGTPQSSIQIFQVSLSGATQISGLNSVAGQSGIIPVQKTLLLDLSTLGISLDNLEGMTLGEILPNGRRSLFLVADDNFSSSQVNQLLAFQVDTTVPEPNAIMGLLSIALVVRGLKKS</sequence>
<accession>A0AAW9QUM8</accession>
<keyword evidence="4" id="KW-1185">Reference proteome</keyword>
<comment type="caution">
    <text evidence="3">The sequence shown here is derived from an EMBL/GenBank/DDBJ whole genome shotgun (WGS) entry which is preliminary data.</text>
</comment>
<dbReference type="Proteomes" id="UP001328733">
    <property type="component" value="Unassembled WGS sequence"/>
</dbReference>